<dbReference type="RefSeq" id="WP_090775233.1">
    <property type="nucleotide sequence ID" value="NZ_FMYM01000004.1"/>
</dbReference>
<evidence type="ECO:0000259" key="4">
    <source>
        <dbReference type="PROSITE" id="PS50043"/>
    </source>
</evidence>
<keyword evidence="6" id="KW-1185">Reference proteome</keyword>
<dbReference type="AlphaFoldDB" id="A0A1G6HPK0"/>
<dbReference type="SMART" id="SM00421">
    <property type="entry name" value="HTH_LUXR"/>
    <property type="match status" value="1"/>
</dbReference>
<organism evidence="5 6">
    <name type="scientific">Shouchella lonarensis</name>
    <dbReference type="NCBI Taxonomy" id="1464122"/>
    <lineage>
        <taxon>Bacteria</taxon>
        <taxon>Bacillati</taxon>
        <taxon>Bacillota</taxon>
        <taxon>Bacilli</taxon>
        <taxon>Bacillales</taxon>
        <taxon>Bacillaceae</taxon>
        <taxon>Shouchella</taxon>
    </lineage>
</organism>
<evidence type="ECO:0000256" key="2">
    <source>
        <dbReference type="ARBA" id="ARBA00023125"/>
    </source>
</evidence>
<gene>
    <name evidence="5" type="ORF">SAMN05421737_104108</name>
</gene>
<protein>
    <submittedName>
        <fullName evidence="5">Regulatory protein, luxR family</fullName>
    </submittedName>
</protein>
<dbReference type="CDD" id="cd06170">
    <property type="entry name" value="LuxR_C_like"/>
    <property type="match status" value="1"/>
</dbReference>
<feature type="domain" description="HTH luxR-type" evidence="4">
    <location>
        <begin position="171"/>
        <end position="236"/>
    </location>
</feature>
<dbReference type="PANTHER" id="PTHR44688:SF16">
    <property type="entry name" value="DNA-BINDING TRANSCRIPTIONAL ACTIVATOR DEVR_DOSR"/>
    <property type="match status" value="1"/>
</dbReference>
<dbReference type="InterPro" id="IPR000792">
    <property type="entry name" value="Tscrpt_reg_LuxR_C"/>
</dbReference>
<dbReference type="Gene3D" id="1.10.10.10">
    <property type="entry name" value="Winged helix-like DNA-binding domain superfamily/Winged helix DNA-binding domain"/>
    <property type="match status" value="1"/>
</dbReference>
<dbReference type="InterPro" id="IPR036388">
    <property type="entry name" value="WH-like_DNA-bd_sf"/>
</dbReference>
<dbReference type="OrthoDB" id="9808843at2"/>
<name>A0A1G6HPK0_9BACI</name>
<dbReference type="EMBL" id="FMYM01000004">
    <property type="protein sequence ID" value="SDB96073.1"/>
    <property type="molecule type" value="Genomic_DNA"/>
</dbReference>
<proteinExistence type="predicted"/>
<dbReference type="GO" id="GO:0006355">
    <property type="term" value="P:regulation of DNA-templated transcription"/>
    <property type="evidence" value="ECO:0007669"/>
    <property type="project" value="InterPro"/>
</dbReference>
<evidence type="ECO:0000256" key="3">
    <source>
        <dbReference type="ARBA" id="ARBA00023163"/>
    </source>
</evidence>
<dbReference type="PANTHER" id="PTHR44688">
    <property type="entry name" value="DNA-BINDING TRANSCRIPTIONAL ACTIVATOR DEVR_DOSR"/>
    <property type="match status" value="1"/>
</dbReference>
<dbReference type="PROSITE" id="PS50043">
    <property type="entry name" value="HTH_LUXR_2"/>
    <property type="match status" value="1"/>
</dbReference>
<dbReference type="Pfam" id="PF00196">
    <property type="entry name" value="GerE"/>
    <property type="match status" value="1"/>
</dbReference>
<dbReference type="InterPro" id="IPR016032">
    <property type="entry name" value="Sig_transdc_resp-reg_C-effctor"/>
</dbReference>
<reference evidence="6" key="1">
    <citation type="submission" date="2016-09" db="EMBL/GenBank/DDBJ databases">
        <authorList>
            <person name="Varghese N."/>
            <person name="Submissions S."/>
        </authorList>
    </citation>
    <scope>NUCLEOTIDE SEQUENCE [LARGE SCALE GENOMIC DNA]</scope>
    <source>
        <strain evidence="6">25nlg</strain>
    </source>
</reference>
<keyword evidence="3" id="KW-0804">Transcription</keyword>
<dbReference type="STRING" id="1464122.SAMN05421737_104108"/>
<dbReference type="GO" id="GO:0003677">
    <property type="term" value="F:DNA binding"/>
    <property type="evidence" value="ECO:0007669"/>
    <property type="project" value="UniProtKB-KW"/>
</dbReference>
<accession>A0A1G6HPK0</accession>
<dbReference type="SUPFAM" id="SSF46894">
    <property type="entry name" value="C-terminal effector domain of the bipartite response regulators"/>
    <property type="match status" value="1"/>
</dbReference>
<keyword evidence="1" id="KW-0805">Transcription regulation</keyword>
<keyword evidence="2" id="KW-0238">DNA-binding</keyword>
<evidence type="ECO:0000313" key="6">
    <source>
        <dbReference type="Proteomes" id="UP000242662"/>
    </source>
</evidence>
<dbReference type="Proteomes" id="UP000242662">
    <property type="component" value="Unassembled WGS sequence"/>
</dbReference>
<evidence type="ECO:0000256" key="1">
    <source>
        <dbReference type="ARBA" id="ARBA00023015"/>
    </source>
</evidence>
<evidence type="ECO:0000313" key="5">
    <source>
        <dbReference type="EMBL" id="SDB96073.1"/>
    </source>
</evidence>
<sequence>MPKEKHMGLLPTYFTPETTVRFITRETKRFLKQKKLWDQSEGWTSEVMKELAALSGKQYQFLTFEQVVLAVKIFVPERAISLMNEYSLAVQDDDDIKDAFEYAAVLHQENVLKALLDQHRNKAVLQEWIVVYSLFLENMVEGKSNPEVIIHQVIRELRGAIDRVEEECALFRQLTSMLTSKEIEVLQNIHKGYKRREIAKTMYTSEHTVKSHIRNILTKMGADNIKEAAATAHKANILQQNTCHNDKKD</sequence>
<dbReference type="PRINTS" id="PR00038">
    <property type="entry name" value="HTHLUXR"/>
</dbReference>